<evidence type="ECO:0000256" key="12">
    <source>
        <dbReference type="ARBA" id="ARBA00048366"/>
    </source>
</evidence>
<evidence type="ECO:0000256" key="6">
    <source>
        <dbReference type="ARBA" id="ARBA00022679"/>
    </source>
</evidence>
<dbReference type="FunFam" id="3.40.50.11030:FF:000001">
    <property type="entry name" value="Threonylcarbamoyl-AMP synthase"/>
    <property type="match status" value="1"/>
</dbReference>
<dbReference type="GO" id="GO:0006450">
    <property type="term" value="P:regulation of translational fidelity"/>
    <property type="evidence" value="ECO:0007669"/>
    <property type="project" value="TreeGrafter"/>
</dbReference>
<dbReference type="InterPro" id="IPR017945">
    <property type="entry name" value="DHBP_synth_RibB-like_a/b_dom"/>
</dbReference>
<comment type="function">
    <text evidence="13">Required for the formation of a threonylcarbamoyl group on adenosine at position 37 (t(6)A37) in tRNAs that read codons beginning with adenine.</text>
</comment>
<sequence length="357" mass="39090">MNIRRNNMQTKVVKIDPFQIDENEMKEAAELIRKGELVAFPTETVYGLGADALHPEASKKIYAAKGRPSDNPLIVHICKFEELVSIAKEVPAQAEKLADAFWPGPLTMIVWKNEKVPYETTGGMETVAIRMPKHPVALKLIEESGCLIAAPSANTSGKPSPTEASHVKLDLDGKIPMILDGGPVGIGIESTIIDLTEDTPMILRPGYITKEMLEEVLGEEVKIDPGIIASDSLTKPKAPGMKYKHYAPKADLVLVDGEAENVVKKINELVAEKQKNGLKVGVIATDETKDQYQADIVVSIGARADEDAIAQHLYKILREFDDWNVDAIYSESFATPRIGQAIMNRLLKAAGHQVLHV</sequence>
<keyword evidence="6 13" id="KW-0808">Transferase</keyword>
<dbReference type="GO" id="GO:0005737">
    <property type="term" value="C:cytoplasm"/>
    <property type="evidence" value="ECO:0007669"/>
    <property type="project" value="UniProtKB-SubCell"/>
</dbReference>
<feature type="binding site" evidence="14">
    <location>
        <position position="160"/>
    </location>
    <ligand>
        <name>ATP</name>
        <dbReference type="ChEBI" id="CHEBI:30616"/>
    </ligand>
</feature>
<dbReference type="GO" id="GO:0000049">
    <property type="term" value="F:tRNA binding"/>
    <property type="evidence" value="ECO:0007669"/>
    <property type="project" value="TreeGrafter"/>
</dbReference>
<dbReference type="GO" id="GO:0005524">
    <property type="term" value="F:ATP binding"/>
    <property type="evidence" value="ECO:0007669"/>
    <property type="project" value="UniProtKB-UniRule"/>
</dbReference>
<keyword evidence="5 13" id="KW-0963">Cytoplasm</keyword>
<dbReference type="GO" id="GO:0008033">
    <property type="term" value="P:tRNA processing"/>
    <property type="evidence" value="ECO:0007669"/>
    <property type="project" value="UniProtKB-KW"/>
</dbReference>
<dbReference type="InterPro" id="IPR038385">
    <property type="entry name" value="Sua5/YwlC_C"/>
</dbReference>
<evidence type="ECO:0000256" key="4">
    <source>
        <dbReference type="ARBA" id="ARBA00015492"/>
    </source>
</evidence>
<keyword evidence="9 13" id="KW-0547">Nucleotide-binding</keyword>
<evidence type="ECO:0000256" key="9">
    <source>
        <dbReference type="ARBA" id="ARBA00022741"/>
    </source>
</evidence>
<comment type="subcellular location">
    <subcellularLocation>
        <location evidence="1 13">Cytoplasm</location>
    </subcellularLocation>
</comment>
<feature type="binding site" evidence="14">
    <location>
        <position position="150"/>
    </location>
    <ligand>
        <name>L-threonine</name>
        <dbReference type="ChEBI" id="CHEBI:57926"/>
    </ligand>
</feature>
<dbReference type="PANTHER" id="PTHR17490:SF16">
    <property type="entry name" value="THREONYLCARBAMOYL-AMP SYNTHASE"/>
    <property type="match status" value="1"/>
</dbReference>
<feature type="binding site" evidence="14">
    <location>
        <position position="67"/>
    </location>
    <ligand>
        <name>ATP</name>
        <dbReference type="ChEBI" id="CHEBI:30616"/>
    </ligand>
</feature>
<accession>C0G005</accession>
<evidence type="ECO:0000256" key="7">
    <source>
        <dbReference type="ARBA" id="ARBA00022694"/>
    </source>
</evidence>
<keyword evidence="8 13" id="KW-0548">Nucleotidyltransferase</keyword>
<feature type="binding site" evidence="14">
    <location>
        <position position="76"/>
    </location>
    <ligand>
        <name>L-threonine</name>
        <dbReference type="ChEBI" id="CHEBI:57926"/>
    </ligand>
</feature>
<keyword evidence="7 13" id="KW-0819">tRNA processing</keyword>
<dbReference type="PANTHER" id="PTHR17490">
    <property type="entry name" value="SUA5"/>
    <property type="match status" value="1"/>
</dbReference>
<feature type="binding site" evidence="14">
    <location>
        <position position="44"/>
    </location>
    <ligand>
        <name>L-threonine</name>
        <dbReference type="ChEBI" id="CHEBI:57926"/>
    </ligand>
</feature>
<proteinExistence type="inferred from homology"/>
<dbReference type="Pfam" id="PF03481">
    <property type="entry name" value="Sua5_C"/>
    <property type="match status" value="1"/>
</dbReference>
<dbReference type="Gene3D" id="3.40.50.11030">
    <property type="entry name" value="Threonylcarbamoyl-AMP synthase, C-terminal domain"/>
    <property type="match status" value="1"/>
</dbReference>
<dbReference type="eggNOG" id="COG0009">
    <property type="taxonomic scope" value="Bacteria"/>
</dbReference>
<dbReference type="Pfam" id="PF01300">
    <property type="entry name" value="Sua5_yciO_yrdC"/>
    <property type="match status" value="1"/>
</dbReference>
<evidence type="ECO:0000256" key="1">
    <source>
        <dbReference type="ARBA" id="ARBA00004496"/>
    </source>
</evidence>
<reference evidence="16 17" key="1">
    <citation type="submission" date="2009-02" db="EMBL/GenBank/DDBJ databases">
        <authorList>
            <person name="Fulton L."/>
            <person name="Clifton S."/>
            <person name="Fulton B."/>
            <person name="Xu J."/>
            <person name="Minx P."/>
            <person name="Pepin K.H."/>
            <person name="Johnson M."/>
            <person name="Bhonagiri V."/>
            <person name="Nash W.E."/>
            <person name="Mardis E.R."/>
            <person name="Wilson R.K."/>
        </authorList>
    </citation>
    <scope>NUCLEOTIDE SEQUENCE [LARGE SCALE GENOMIC DNA]</scope>
    <source>
        <strain evidence="16 17">DSM 16841</strain>
    </source>
</reference>
<name>C0G005_9FIRM</name>
<evidence type="ECO:0000313" key="17">
    <source>
        <dbReference type="Proteomes" id="UP000003561"/>
    </source>
</evidence>
<dbReference type="InterPro" id="IPR050156">
    <property type="entry name" value="TC-AMP_synthase_SUA5"/>
</dbReference>
<dbReference type="SUPFAM" id="SSF55821">
    <property type="entry name" value="YrdC/RibB"/>
    <property type="match status" value="1"/>
</dbReference>
<comment type="caution">
    <text evidence="16">The sequence shown here is derived from an EMBL/GenBank/DDBJ whole genome shotgun (WGS) entry which is preliminary data.</text>
</comment>
<evidence type="ECO:0000256" key="13">
    <source>
        <dbReference type="PIRNR" id="PIRNR004930"/>
    </source>
</evidence>
<dbReference type="GO" id="GO:0003725">
    <property type="term" value="F:double-stranded RNA binding"/>
    <property type="evidence" value="ECO:0007669"/>
    <property type="project" value="UniProtKB-UniRule"/>
</dbReference>
<feature type="binding site" evidence="14">
    <location>
        <position position="246"/>
    </location>
    <ligand>
        <name>ATP</name>
        <dbReference type="ChEBI" id="CHEBI:30616"/>
    </ligand>
</feature>
<dbReference type="PROSITE" id="PS51163">
    <property type="entry name" value="YRDC"/>
    <property type="match status" value="1"/>
</dbReference>
<protein>
    <recommendedName>
        <fullName evidence="4 13">Threonylcarbamoyl-AMP synthase</fullName>
        <shortName evidence="13">TC-AMP synthase</shortName>
        <ecNumber evidence="3 13">2.7.7.87</ecNumber>
    </recommendedName>
    <alternativeName>
        <fullName evidence="11 13">L-threonylcarbamoyladenylate synthase</fullName>
    </alternativeName>
</protein>
<feature type="binding site" evidence="14">
    <location>
        <position position="71"/>
    </location>
    <ligand>
        <name>ATP</name>
        <dbReference type="ChEBI" id="CHEBI:30616"/>
    </ligand>
</feature>
<evidence type="ECO:0000256" key="11">
    <source>
        <dbReference type="ARBA" id="ARBA00029774"/>
    </source>
</evidence>
<evidence type="ECO:0000256" key="5">
    <source>
        <dbReference type="ARBA" id="ARBA00022490"/>
    </source>
</evidence>
<feature type="binding site" evidence="14">
    <location>
        <position position="204"/>
    </location>
    <ligand>
        <name>ATP</name>
        <dbReference type="ChEBI" id="CHEBI:30616"/>
    </ligand>
</feature>
<dbReference type="Proteomes" id="UP000003561">
    <property type="component" value="Unassembled WGS sequence"/>
</dbReference>
<feature type="binding site" evidence="14">
    <location>
        <position position="126"/>
    </location>
    <ligand>
        <name>ATP</name>
        <dbReference type="ChEBI" id="CHEBI:30616"/>
    </ligand>
</feature>
<organism evidence="16 17">
    <name type="scientific">Roseburia inulinivorans DSM 16841</name>
    <dbReference type="NCBI Taxonomy" id="622312"/>
    <lineage>
        <taxon>Bacteria</taxon>
        <taxon>Bacillati</taxon>
        <taxon>Bacillota</taxon>
        <taxon>Clostridia</taxon>
        <taxon>Lachnospirales</taxon>
        <taxon>Lachnospiraceae</taxon>
        <taxon>Roseburia</taxon>
    </lineage>
</organism>
<dbReference type="FunFam" id="3.90.870.10:FF:000008">
    <property type="entry name" value="Threonylcarbamoyl-AMP synthase"/>
    <property type="match status" value="1"/>
</dbReference>
<comment type="catalytic activity">
    <reaction evidence="12 13">
        <text>L-threonine + hydrogencarbonate + ATP = L-threonylcarbamoyladenylate + diphosphate + H2O</text>
        <dbReference type="Rhea" id="RHEA:36407"/>
        <dbReference type="ChEBI" id="CHEBI:15377"/>
        <dbReference type="ChEBI" id="CHEBI:17544"/>
        <dbReference type="ChEBI" id="CHEBI:30616"/>
        <dbReference type="ChEBI" id="CHEBI:33019"/>
        <dbReference type="ChEBI" id="CHEBI:57926"/>
        <dbReference type="ChEBI" id="CHEBI:73682"/>
        <dbReference type="EC" id="2.7.7.87"/>
    </reaction>
</comment>
<evidence type="ECO:0000313" key="16">
    <source>
        <dbReference type="EMBL" id="EEG91875.1"/>
    </source>
</evidence>
<dbReference type="InterPro" id="IPR006070">
    <property type="entry name" value="Sua5-like_dom"/>
</dbReference>
<evidence type="ECO:0000256" key="14">
    <source>
        <dbReference type="PIRSR" id="PIRSR004930-1"/>
    </source>
</evidence>
<reference evidence="16 17" key="2">
    <citation type="submission" date="2009-03" db="EMBL/GenBank/DDBJ databases">
        <title>Draft genome sequence of Roseburia inulinivorans (DSM 16841).</title>
        <authorList>
            <person name="Sudarsanam P."/>
            <person name="Ley R."/>
            <person name="Guruge J."/>
            <person name="Turnbaugh P.J."/>
            <person name="Mahowald M."/>
            <person name="Liep D."/>
            <person name="Gordon J."/>
        </authorList>
    </citation>
    <scope>NUCLEOTIDE SEQUENCE [LARGE SCALE GENOMIC DNA]</scope>
    <source>
        <strain evidence="16 17">DSM 16841</strain>
    </source>
</reference>
<dbReference type="AlphaFoldDB" id="C0G005"/>
<feature type="binding site" evidence="14">
    <location>
        <position position="152"/>
    </location>
    <ligand>
        <name>ATP</name>
        <dbReference type="ChEBI" id="CHEBI:30616"/>
    </ligand>
</feature>
<dbReference type="InterPro" id="IPR010923">
    <property type="entry name" value="T(6)A37_SUA5"/>
</dbReference>
<dbReference type="InterPro" id="IPR005145">
    <property type="entry name" value="Sua5_C"/>
</dbReference>
<dbReference type="PIRSF" id="PIRSF004930">
    <property type="entry name" value="Tln_factor_SUA5"/>
    <property type="match status" value="1"/>
</dbReference>
<evidence type="ECO:0000256" key="8">
    <source>
        <dbReference type="ARBA" id="ARBA00022695"/>
    </source>
</evidence>
<evidence type="ECO:0000259" key="15">
    <source>
        <dbReference type="PROSITE" id="PS51163"/>
    </source>
</evidence>
<dbReference type="GO" id="GO:0061710">
    <property type="term" value="F:L-threonylcarbamoyladenylate synthase"/>
    <property type="evidence" value="ECO:0007669"/>
    <property type="project" value="UniProtKB-EC"/>
</dbReference>
<gene>
    <name evidence="16" type="ORF">ROSEINA2194_04354</name>
</gene>
<feature type="binding site" evidence="14">
    <location>
        <position position="130"/>
    </location>
    <ligand>
        <name>L-threonine</name>
        <dbReference type="ChEBI" id="CHEBI:57926"/>
    </ligand>
</feature>
<feature type="domain" description="YrdC-like" evidence="15">
    <location>
        <begin position="22"/>
        <end position="208"/>
    </location>
</feature>
<evidence type="ECO:0000256" key="3">
    <source>
        <dbReference type="ARBA" id="ARBA00012584"/>
    </source>
</evidence>
<evidence type="ECO:0000256" key="10">
    <source>
        <dbReference type="ARBA" id="ARBA00022840"/>
    </source>
</evidence>
<evidence type="ECO:0000256" key="2">
    <source>
        <dbReference type="ARBA" id="ARBA00007663"/>
    </source>
</evidence>
<keyword evidence="10 13" id="KW-0067">ATP-binding</keyword>
<comment type="similarity">
    <text evidence="2 13">Belongs to the SUA5 family.</text>
</comment>
<dbReference type="EC" id="2.7.7.87" evidence="3 13"/>
<dbReference type="EMBL" id="ACFY01000170">
    <property type="protein sequence ID" value="EEG91875.1"/>
    <property type="molecule type" value="Genomic_DNA"/>
</dbReference>
<feature type="binding site" evidence="14">
    <location>
        <position position="190"/>
    </location>
    <ligand>
        <name>L-threonine</name>
        <dbReference type="ChEBI" id="CHEBI:57926"/>
    </ligand>
</feature>
<dbReference type="Gene3D" id="3.90.870.10">
    <property type="entry name" value="DHBP synthase"/>
    <property type="match status" value="1"/>
</dbReference>
<dbReference type="NCBIfam" id="TIGR00057">
    <property type="entry name" value="L-threonylcarbamoyladenylate synthase"/>
    <property type="match status" value="1"/>
</dbReference>